<dbReference type="InterPro" id="IPR011990">
    <property type="entry name" value="TPR-like_helical_dom_sf"/>
</dbReference>
<dbReference type="Pfam" id="PF00486">
    <property type="entry name" value="Trans_reg_C"/>
    <property type="match status" value="1"/>
</dbReference>
<dbReference type="Gene3D" id="1.10.10.10">
    <property type="entry name" value="Winged helix-like DNA-binding domain superfamily/Winged helix DNA-binding domain"/>
    <property type="match status" value="1"/>
</dbReference>
<dbReference type="GO" id="GO:0003677">
    <property type="term" value="F:DNA binding"/>
    <property type="evidence" value="ECO:0007669"/>
    <property type="project" value="UniProtKB-KW"/>
</dbReference>
<evidence type="ECO:0000259" key="5">
    <source>
        <dbReference type="SMART" id="SM00862"/>
    </source>
</evidence>
<dbReference type="PANTHER" id="PTHR35807">
    <property type="entry name" value="TRANSCRIPTIONAL REGULATOR REDD-RELATED"/>
    <property type="match status" value="1"/>
</dbReference>
<dbReference type="InterPro" id="IPR001867">
    <property type="entry name" value="OmpR/PhoB-type_DNA-bd"/>
</dbReference>
<gene>
    <name evidence="7" type="ORF">HOP40_10180</name>
</gene>
<keyword evidence="3" id="KW-0238">DNA-binding</keyword>
<dbReference type="GO" id="GO:0006355">
    <property type="term" value="P:regulation of DNA-templated transcription"/>
    <property type="evidence" value="ECO:0007669"/>
    <property type="project" value="InterPro"/>
</dbReference>
<dbReference type="SUPFAM" id="SSF52540">
    <property type="entry name" value="P-loop containing nucleoside triphosphate hydrolases"/>
    <property type="match status" value="1"/>
</dbReference>
<dbReference type="SUPFAM" id="SSF46894">
    <property type="entry name" value="C-terminal effector domain of the bipartite response regulators"/>
    <property type="match status" value="1"/>
</dbReference>
<proteinExistence type="inferred from homology"/>
<dbReference type="PANTHER" id="PTHR35807:SF1">
    <property type="entry name" value="TRANSCRIPTIONAL REGULATOR REDD"/>
    <property type="match status" value="1"/>
</dbReference>
<dbReference type="InterPro" id="IPR027417">
    <property type="entry name" value="P-loop_NTPase"/>
</dbReference>
<dbReference type="InterPro" id="IPR016032">
    <property type="entry name" value="Sig_transdc_resp-reg_C-effctor"/>
</dbReference>
<name>A0A6M6JEW0_9PSEU</name>
<evidence type="ECO:0000256" key="2">
    <source>
        <dbReference type="ARBA" id="ARBA00023015"/>
    </source>
</evidence>
<dbReference type="Gene3D" id="1.25.40.10">
    <property type="entry name" value="Tetratricopeptide repeat domain"/>
    <property type="match status" value="3"/>
</dbReference>
<dbReference type="RefSeq" id="WP_172157051.1">
    <property type="nucleotide sequence ID" value="NZ_CP053564.1"/>
</dbReference>
<dbReference type="SMART" id="SM00028">
    <property type="entry name" value="TPR"/>
    <property type="match status" value="3"/>
</dbReference>
<dbReference type="EMBL" id="CP053564">
    <property type="protein sequence ID" value="QJY46126.1"/>
    <property type="molecule type" value="Genomic_DNA"/>
</dbReference>
<evidence type="ECO:0000313" key="7">
    <source>
        <dbReference type="EMBL" id="QJY46126.1"/>
    </source>
</evidence>
<sequence>MGQPLRLCLLGPFTVEGELSGHVPVGKARRVLAVLAARRGEFVPIEHLVDALWEDHPPDRADRNVAALISRLRRALGRALIEGSAAGYRMPADLAAVDLLEAADLVATAELELGRGRFALASTSGEQAAKLLDADVALAGEHEDRWVRELRRSVGELLHRARTAWAAASLELGAVDTAAQVAAAVLHLDPFDEGACRTVMLAHQRAGRPGNALLAYRSLRESLAEHLGIDPSPATQALHLAVLRAENRPAAPPAPAAPAAPGLVGRDAELGRLRDLWASAAAGTPVLTVLTGEAGIGKTALAAALTAEVRHAGAQVVEATCFEAERSLYLQPLVDLVRAVVHRTPPAEVRELAGARLGTLVELVPELSDLVGPVPYERAAPEVEHRRSVDAVSGFLTRLGARAPVLLVVEDVQHASQSTVEALHVLAAHWQGSRVLLLLTERTDESPVVTAQLRDLASWIPLGPLTRADVAVLVERCGRGHDPGRVWSWTGGSPLFLSELLRLPVDPAAPDDPPAVPPTLHDAVAARLDHAGDAVAHLLAQCATLGTTVVLDDVAALSGLDVEDCASRADRAMRAGLLTVQGDTFRFANDIVRRVAYESVPEPVRVNRHRRAARLLADRPEAAALHLAAAHDPRGAARAWLAAADAADVSFAHTDAERLLDRAVEAATAGGDTAQLVAVHLRRGQVRRDLGRPGDAHEDHERALALARELGDLELEAQALEQLGWTAFYARDAAVAVDFAEQATHLAESAAAAPRALPTATLLLGRVRHWDGDYAGAAAAYDEVLSASGEDATTAIALAYRGALLQHQDRFDEARSVLARAAVLCRRTGEFRPLLQTLFFTALARGDTGDFAGALRSLDNARRLIDAENLGFYRAGIETTTSWMWQELGQVERAREHAVRAVELAHRGGGALELEQELHALLAVADCDLMLGRPDDAAAAVEEAGPMLERSLPFRPRATMRLVEMRARWDASEAERLLDVARRHSSPKYEALALHHLGRPEEAARIATGTRSDLLTAQLGAPADRAAALDRIAAALPAAARESFAAGGRLVLPAPRTR</sequence>
<dbReference type="InterPro" id="IPR051677">
    <property type="entry name" value="AfsR-DnrI-RedD_regulator"/>
</dbReference>
<dbReference type="Pfam" id="PF13191">
    <property type="entry name" value="AAA_16"/>
    <property type="match status" value="1"/>
</dbReference>
<evidence type="ECO:0000259" key="6">
    <source>
        <dbReference type="SMART" id="SM01043"/>
    </source>
</evidence>
<accession>A0A6M6JEW0</accession>
<dbReference type="Pfam" id="PF03704">
    <property type="entry name" value="BTAD"/>
    <property type="match status" value="1"/>
</dbReference>
<reference evidence="7 8" key="1">
    <citation type="submission" date="2020-05" db="EMBL/GenBank/DDBJ databases">
        <authorList>
            <person name="Mo P."/>
        </authorList>
    </citation>
    <scope>NUCLEOTIDE SEQUENCE [LARGE SCALE GENOMIC DNA]</scope>
    <source>
        <strain evidence="7 8">Gen01</strain>
    </source>
</reference>
<dbReference type="InterPro" id="IPR019734">
    <property type="entry name" value="TPR_rpt"/>
</dbReference>
<feature type="domain" description="OmpR/PhoB-type" evidence="5">
    <location>
        <begin position="22"/>
        <end position="90"/>
    </location>
</feature>
<dbReference type="Gene3D" id="3.40.50.300">
    <property type="entry name" value="P-loop containing nucleotide triphosphate hydrolases"/>
    <property type="match status" value="1"/>
</dbReference>
<evidence type="ECO:0000256" key="3">
    <source>
        <dbReference type="ARBA" id="ARBA00023125"/>
    </source>
</evidence>
<dbReference type="AlphaFoldDB" id="A0A6M6JEW0"/>
<dbReference type="SMART" id="SM00862">
    <property type="entry name" value="Trans_reg_C"/>
    <property type="match status" value="1"/>
</dbReference>
<keyword evidence="8" id="KW-1185">Reference proteome</keyword>
<dbReference type="InterPro" id="IPR005158">
    <property type="entry name" value="BTAD"/>
</dbReference>
<evidence type="ECO:0000256" key="1">
    <source>
        <dbReference type="ARBA" id="ARBA00005820"/>
    </source>
</evidence>
<organism evidence="7 8">
    <name type="scientific">Pseudonocardia broussonetiae</name>
    <dbReference type="NCBI Taxonomy" id="2736640"/>
    <lineage>
        <taxon>Bacteria</taxon>
        <taxon>Bacillati</taxon>
        <taxon>Actinomycetota</taxon>
        <taxon>Actinomycetes</taxon>
        <taxon>Pseudonocardiales</taxon>
        <taxon>Pseudonocardiaceae</taxon>
        <taxon>Pseudonocardia</taxon>
    </lineage>
</organism>
<dbReference type="Proteomes" id="UP000505377">
    <property type="component" value="Chromosome"/>
</dbReference>
<keyword evidence="2" id="KW-0805">Transcription regulation</keyword>
<dbReference type="SMART" id="SM01043">
    <property type="entry name" value="BTAD"/>
    <property type="match status" value="1"/>
</dbReference>
<keyword evidence="4" id="KW-0804">Transcription</keyword>
<comment type="similarity">
    <text evidence="1">Belongs to the AfsR/DnrI/RedD regulatory family.</text>
</comment>
<dbReference type="InterPro" id="IPR041664">
    <property type="entry name" value="AAA_16"/>
</dbReference>
<feature type="domain" description="Bacterial transcriptional activator" evidence="6">
    <location>
        <begin position="97"/>
        <end position="243"/>
    </location>
</feature>
<dbReference type="GO" id="GO:0000160">
    <property type="term" value="P:phosphorelay signal transduction system"/>
    <property type="evidence" value="ECO:0007669"/>
    <property type="project" value="InterPro"/>
</dbReference>
<dbReference type="Pfam" id="PF13424">
    <property type="entry name" value="TPR_12"/>
    <property type="match status" value="1"/>
</dbReference>
<protein>
    <submittedName>
        <fullName evidence="7">AAA family ATPase</fullName>
    </submittedName>
</protein>
<dbReference type="KEGG" id="pbro:HOP40_10180"/>
<dbReference type="SUPFAM" id="SSF48452">
    <property type="entry name" value="TPR-like"/>
    <property type="match status" value="3"/>
</dbReference>
<evidence type="ECO:0000256" key="4">
    <source>
        <dbReference type="ARBA" id="ARBA00023163"/>
    </source>
</evidence>
<evidence type="ECO:0000313" key="8">
    <source>
        <dbReference type="Proteomes" id="UP000505377"/>
    </source>
</evidence>
<dbReference type="InterPro" id="IPR036388">
    <property type="entry name" value="WH-like_DNA-bd_sf"/>
</dbReference>